<accession>A0A0G2F4F3</accession>
<dbReference type="Proteomes" id="UP000053317">
    <property type="component" value="Unassembled WGS sequence"/>
</dbReference>
<dbReference type="AlphaFoldDB" id="A0A0G2F4F3"/>
<feature type="domain" description="DUF7707" evidence="2">
    <location>
        <begin position="41"/>
        <end position="136"/>
    </location>
</feature>
<dbReference type="PANTHER" id="PTHR38118:SF4">
    <property type="match status" value="1"/>
</dbReference>
<dbReference type="OrthoDB" id="2121879at2759"/>
<keyword evidence="1" id="KW-0732">Signal</keyword>
<proteinExistence type="predicted"/>
<dbReference type="EMBL" id="LCWF01000005">
    <property type="protein sequence ID" value="KKY29134.1"/>
    <property type="molecule type" value="Genomic_DNA"/>
</dbReference>
<dbReference type="PANTHER" id="PTHR38118">
    <property type="entry name" value="ANCHORED CELL WALL PROTEIN 11-RELATED"/>
    <property type="match status" value="1"/>
</dbReference>
<protein>
    <recommendedName>
        <fullName evidence="2">DUF7707 domain-containing protein</fullName>
    </recommendedName>
</protein>
<feature type="signal peptide" evidence="1">
    <location>
        <begin position="1"/>
        <end position="18"/>
    </location>
</feature>
<evidence type="ECO:0000256" key="1">
    <source>
        <dbReference type="SAM" id="SignalP"/>
    </source>
</evidence>
<sequence>MYASIAIVVSALAALTAAQTSTTNDSASSTQYMPASATSGFDSSEVSASTKESWCLAELNTCRTVCGSASTNTCDDTSLTYECTCSNGTTPDLTAYTNSLPYYICQETYIQCIEDHPNDADGQADCAEAEVCGTLNATSAATSSAAASSTAAASTTLDSSSAAATSAAASATNTSSSSGAVPVIRTDIATAGFAGLLLVAVSLLL</sequence>
<evidence type="ECO:0000313" key="3">
    <source>
        <dbReference type="EMBL" id="KKY29134.1"/>
    </source>
</evidence>
<name>A0A0G2F4F3_PHACM</name>
<dbReference type="InterPro" id="IPR056124">
    <property type="entry name" value="DUF7707"/>
</dbReference>
<feature type="chain" id="PRO_5002544056" description="DUF7707 domain-containing protein" evidence="1">
    <location>
        <begin position="19"/>
        <end position="205"/>
    </location>
</feature>
<gene>
    <name evidence="3" type="ORF">UCRPC4_g00166</name>
</gene>
<comment type="caution">
    <text evidence="3">The sequence shown here is derived from an EMBL/GenBank/DDBJ whole genome shotgun (WGS) entry which is preliminary data.</text>
</comment>
<keyword evidence="4" id="KW-1185">Reference proteome</keyword>
<reference evidence="3 4" key="2">
    <citation type="submission" date="2015-05" db="EMBL/GenBank/DDBJ databases">
        <authorList>
            <person name="Morales-Cruz A."/>
            <person name="Amrine K.C."/>
            <person name="Cantu D."/>
        </authorList>
    </citation>
    <scope>NUCLEOTIDE SEQUENCE [LARGE SCALE GENOMIC DNA]</scope>
    <source>
        <strain evidence="3">UCRPC4</strain>
    </source>
</reference>
<evidence type="ECO:0000259" key="2">
    <source>
        <dbReference type="Pfam" id="PF24808"/>
    </source>
</evidence>
<reference evidence="3 4" key="1">
    <citation type="submission" date="2015-05" db="EMBL/GenBank/DDBJ databases">
        <title>Distinctive expansion of gene families associated with plant cell wall degradation and secondary metabolism in the genomes of grapevine trunk pathogens.</title>
        <authorList>
            <person name="Lawrence D.P."/>
            <person name="Travadon R."/>
            <person name="Rolshausen P.E."/>
            <person name="Baumgartner K."/>
        </authorList>
    </citation>
    <scope>NUCLEOTIDE SEQUENCE [LARGE SCALE GENOMIC DNA]</scope>
    <source>
        <strain evidence="3">UCRPC4</strain>
    </source>
</reference>
<organism evidence="3 4">
    <name type="scientific">Phaeomoniella chlamydospora</name>
    <name type="common">Phaeoacremonium chlamydosporum</name>
    <dbReference type="NCBI Taxonomy" id="158046"/>
    <lineage>
        <taxon>Eukaryota</taxon>
        <taxon>Fungi</taxon>
        <taxon>Dikarya</taxon>
        <taxon>Ascomycota</taxon>
        <taxon>Pezizomycotina</taxon>
        <taxon>Eurotiomycetes</taxon>
        <taxon>Chaetothyriomycetidae</taxon>
        <taxon>Phaeomoniellales</taxon>
        <taxon>Phaeomoniellaceae</taxon>
        <taxon>Phaeomoniella</taxon>
    </lineage>
</organism>
<evidence type="ECO:0000313" key="4">
    <source>
        <dbReference type="Proteomes" id="UP000053317"/>
    </source>
</evidence>
<dbReference type="Pfam" id="PF24808">
    <property type="entry name" value="DUF7707"/>
    <property type="match status" value="1"/>
</dbReference>